<keyword evidence="10" id="KW-1185">Reference proteome</keyword>
<dbReference type="AlphaFoldDB" id="A0A853DGM9"/>
<evidence type="ECO:0000256" key="1">
    <source>
        <dbReference type="ARBA" id="ARBA00022679"/>
    </source>
</evidence>
<sequence length="576" mass="59957">MNPTAAFASTLVDELVRHGIRDAVLSPGSRSAPLAYALQEADRAGRLRLHVRVDERTAAFLALGLAKTTRVPVPVVVTSGTAVANLHPAVLEASHAQVPMLILSADRPPELRGTGANQTTDQVHIFGGATRWFHDLGTPDERPGQGDLWRSVTSRAVAMSRGLPSGDAGPVHLNVPLRAPLVPTGGSEWIDSLEGRPGGAPWSVTTPATPDGGDTIAAVPRTLAVLGDLPDPAQAARFTRFAESAGWPLLAEPFGTFDSPRTLPHGPLLLQATDWVRAHLPDRVLVGGRVTLDRAVAQLLRHPDVEVEVVAPGGVWADPSHAARRVHGWGALDAGHGSVAGCADRVWADAWMSAGERLATEAGPVIDRSWPSGLAAARVIAHALPEGSGLFVGSSSAARYLDLARDSRQVARDVVSVANRGLAGIDGSVSSAIGFALTRGGRPSYAVLGDLTFAHDANGLLIGRGEPRPDLTIVVLNDDGGGIFGTLEPGAGASGDSLAGVDASYERVFGTPTGVSIATLCAAYGVPWELVDDADGLAARIGNPGAGIRVVEVHFDRAQQRALQERLFEVAADVLP</sequence>
<name>A0A853DGM9_9MICO</name>
<accession>A0A853DGM9</accession>
<dbReference type="InterPro" id="IPR029061">
    <property type="entry name" value="THDP-binding"/>
</dbReference>
<dbReference type="Pfam" id="PF02775">
    <property type="entry name" value="TPP_enzyme_C"/>
    <property type="match status" value="1"/>
</dbReference>
<dbReference type="GO" id="GO:0000287">
    <property type="term" value="F:magnesium ion binding"/>
    <property type="evidence" value="ECO:0007669"/>
    <property type="project" value="UniProtKB-UniRule"/>
</dbReference>
<dbReference type="HAMAP" id="MF_01659">
    <property type="entry name" value="MenD"/>
    <property type="match status" value="1"/>
</dbReference>
<dbReference type="Proteomes" id="UP000571817">
    <property type="component" value="Unassembled WGS sequence"/>
</dbReference>
<protein>
    <recommendedName>
        <fullName evidence="6">2-succinyl-5-enolpyruvyl-6-hydroxy-3-cyclohexene-1-carboxylate synthase</fullName>
        <shortName evidence="6">SEPHCHC synthase</shortName>
        <ecNumber evidence="6">2.2.1.9</ecNumber>
    </recommendedName>
    <alternativeName>
        <fullName evidence="6">Menaquinone biosynthesis protein MenD</fullName>
    </alternativeName>
</protein>
<comment type="similarity">
    <text evidence="6">Belongs to the TPP enzyme family. MenD subfamily.</text>
</comment>
<dbReference type="GO" id="GO:0030145">
    <property type="term" value="F:manganese ion binding"/>
    <property type="evidence" value="ECO:0007669"/>
    <property type="project" value="UniProtKB-UniRule"/>
</dbReference>
<evidence type="ECO:0000256" key="2">
    <source>
        <dbReference type="ARBA" id="ARBA00022723"/>
    </source>
</evidence>
<reference evidence="9 10" key="1">
    <citation type="submission" date="2020-07" db="EMBL/GenBank/DDBJ databases">
        <title>Sequencing the genomes of 1000 actinobacteria strains.</title>
        <authorList>
            <person name="Klenk H.-P."/>
        </authorList>
    </citation>
    <scope>NUCLEOTIDE SEQUENCE [LARGE SCALE GENOMIC DNA]</scope>
    <source>
        <strain evidence="9 10">DSM 29531</strain>
    </source>
</reference>
<dbReference type="UniPathway" id="UPA01057">
    <property type="reaction ID" value="UER00164"/>
</dbReference>
<keyword evidence="1 6" id="KW-0808">Transferase</keyword>
<dbReference type="EMBL" id="JACCFW010000001">
    <property type="protein sequence ID" value="NYJ75847.1"/>
    <property type="molecule type" value="Genomic_DNA"/>
</dbReference>
<proteinExistence type="inferred from homology"/>
<dbReference type="GO" id="GO:0030976">
    <property type="term" value="F:thiamine pyrophosphate binding"/>
    <property type="evidence" value="ECO:0007669"/>
    <property type="project" value="UniProtKB-UniRule"/>
</dbReference>
<feature type="domain" description="Thiamine pyrophosphate enzyme TPP-binding" evidence="7">
    <location>
        <begin position="419"/>
        <end position="539"/>
    </location>
</feature>
<dbReference type="PANTHER" id="PTHR42916:SF1">
    <property type="entry name" value="PROTEIN PHYLLO, CHLOROPLASTIC"/>
    <property type="match status" value="1"/>
</dbReference>
<dbReference type="CDD" id="cd07037">
    <property type="entry name" value="TPP_PYR_MenD"/>
    <property type="match status" value="1"/>
</dbReference>
<dbReference type="NCBIfam" id="TIGR00173">
    <property type="entry name" value="menD"/>
    <property type="match status" value="1"/>
</dbReference>
<keyword evidence="5 6" id="KW-0464">Manganese</keyword>
<evidence type="ECO:0000313" key="9">
    <source>
        <dbReference type="EMBL" id="NYJ75847.1"/>
    </source>
</evidence>
<evidence type="ECO:0000313" key="10">
    <source>
        <dbReference type="Proteomes" id="UP000571817"/>
    </source>
</evidence>
<dbReference type="RefSeq" id="WP_179482815.1">
    <property type="nucleotide sequence ID" value="NZ_JACCFW010000001.1"/>
</dbReference>
<comment type="catalytic activity">
    <reaction evidence="6">
        <text>isochorismate + 2-oxoglutarate + H(+) = 5-enolpyruvoyl-6-hydroxy-2-succinyl-cyclohex-3-ene-1-carboxylate + CO2</text>
        <dbReference type="Rhea" id="RHEA:25593"/>
        <dbReference type="ChEBI" id="CHEBI:15378"/>
        <dbReference type="ChEBI" id="CHEBI:16526"/>
        <dbReference type="ChEBI" id="CHEBI:16810"/>
        <dbReference type="ChEBI" id="CHEBI:29780"/>
        <dbReference type="ChEBI" id="CHEBI:58818"/>
        <dbReference type="EC" id="2.2.1.9"/>
    </reaction>
</comment>
<comment type="subunit">
    <text evidence="6">Homodimer.</text>
</comment>
<gene>
    <name evidence="6" type="primary">menD</name>
    <name evidence="9" type="ORF">HNR15_002810</name>
</gene>
<organism evidence="9 10">
    <name type="scientific">Allobranchiibius huperziae</name>
    <dbReference type="NCBI Taxonomy" id="1874116"/>
    <lineage>
        <taxon>Bacteria</taxon>
        <taxon>Bacillati</taxon>
        <taxon>Actinomycetota</taxon>
        <taxon>Actinomycetes</taxon>
        <taxon>Micrococcales</taxon>
        <taxon>Dermacoccaceae</taxon>
        <taxon>Allobranchiibius</taxon>
    </lineage>
</organism>
<dbReference type="Gene3D" id="3.40.50.970">
    <property type="match status" value="2"/>
</dbReference>
<keyword evidence="2 6" id="KW-0479">Metal-binding</keyword>
<dbReference type="UniPathway" id="UPA00079"/>
<dbReference type="InterPro" id="IPR011766">
    <property type="entry name" value="TPP_enzyme_TPP-bd"/>
</dbReference>
<dbReference type="PIRSF" id="PIRSF004983">
    <property type="entry name" value="MenD"/>
    <property type="match status" value="1"/>
</dbReference>
<keyword evidence="3 6" id="KW-0460">Magnesium</keyword>
<comment type="pathway">
    <text evidence="6">Quinol/quinone metabolism; menaquinone biosynthesis.</text>
</comment>
<comment type="cofactor">
    <cofactor evidence="6">
        <name>thiamine diphosphate</name>
        <dbReference type="ChEBI" id="CHEBI:58937"/>
    </cofactor>
    <text evidence="6">Binds 1 thiamine pyrophosphate per subunit.</text>
</comment>
<comment type="cofactor">
    <cofactor evidence="6">
        <name>Mg(2+)</name>
        <dbReference type="ChEBI" id="CHEBI:18420"/>
    </cofactor>
    <cofactor evidence="6">
        <name>Mn(2+)</name>
        <dbReference type="ChEBI" id="CHEBI:29035"/>
    </cofactor>
</comment>
<dbReference type="GO" id="GO:0070204">
    <property type="term" value="F:2-succinyl-5-enolpyruvyl-6-hydroxy-3-cyclohexene-1-carboxylic-acid synthase activity"/>
    <property type="evidence" value="ECO:0007669"/>
    <property type="project" value="UniProtKB-UniRule"/>
</dbReference>
<evidence type="ECO:0000259" key="8">
    <source>
        <dbReference type="Pfam" id="PF02776"/>
    </source>
</evidence>
<evidence type="ECO:0000256" key="6">
    <source>
        <dbReference type="HAMAP-Rule" id="MF_01659"/>
    </source>
</evidence>
<evidence type="ECO:0000256" key="3">
    <source>
        <dbReference type="ARBA" id="ARBA00022842"/>
    </source>
</evidence>
<dbReference type="SUPFAM" id="SSF52518">
    <property type="entry name" value="Thiamin diphosphate-binding fold (THDP-binding)"/>
    <property type="match status" value="2"/>
</dbReference>
<dbReference type="InterPro" id="IPR012001">
    <property type="entry name" value="Thiamin_PyroP_enz_TPP-bd_dom"/>
</dbReference>
<evidence type="ECO:0000256" key="4">
    <source>
        <dbReference type="ARBA" id="ARBA00023052"/>
    </source>
</evidence>
<keyword evidence="4 6" id="KW-0786">Thiamine pyrophosphate</keyword>
<dbReference type="InterPro" id="IPR004433">
    <property type="entry name" value="MenaQ_synth_MenD"/>
</dbReference>
<dbReference type="CDD" id="cd02009">
    <property type="entry name" value="TPP_SHCHC_synthase"/>
    <property type="match status" value="1"/>
</dbReference>
<dbReference type="Gene3D" id="3.40.50.1220">
    <property type="entry name" value="TPP-binding domain"/>
    <property type="match status" value="1"/>
</dbReference>
<evidence type="ECO:0000259" key="7">
    <source>
        <dbReference type="Pfam" id="PF02775"/>
    </source>
</evidence>
<feature type="domain" description="Thiamine pyrophosphate enzyme N-terminal TPP-binding" evidence="8">
    <location>
        <begin position="8"/>
        <end position="124"/>
    </location>
</feature>
<dbReference type="PANTHER" id="PTHR42916">
    <property type="entry name" value="2-SUCCINYL-5-ENOLPYRUVYL-6-HYDROXY-3-CYCLOHEXENE-1-CARBOXYLATE SYNTHASE"/>
    <property type="match status" value="1"/>
</dbReference>
<comment type="caution">
    <text evidence="9">The sequence shown here is derived from an EMBL/GenBank/DDBJ whole genome shotgun (WGS) entry which is preliminary data.</text>
</comment>
<dbReference type="Pfam" id="PF02776">
    <property type="entry name" value="TPP_enzyme_N"/>
    <property type="match status" value="1"/>
</dbReference>
<comment type="pathway">
    <text evidence="6">Quinol/quinone metabolism; 1,4-dihydroxy-2-naphthoate biosynthesis; 1,4-dihydroxy-2-naphthoate from chorismate: step 2/7.</text>
</comment>
<keyword evidence="6" id="KW-0474">Menaquinone biosynthesis</keyword>
<dbReference type="GO" id="GO:0009234">
    <property type="term" value="P:menaquinone biosynthetic process"/>
    <property type="evidence" value="ECO:0007669"/>
    <property type="project" value="UniProtKB-UniRule"/>
</dbReference>
<evidence type="ECO:0000256" key="5">
    <source>
        <dbReference type="ARBA" id="ARBA00023211"/>
    </source>
</evidence>
<dbReference type="EC" id="2.2.1.9" evidence="6"/>
<comment type="function">
    <text evidence="6">Catalyzes the thiamine diphosphate-dependent decarboxylation of 2-oxoglutarate and the subsequent addition of the resulting succinic semialdehyde-thiamine pyrophosphate anion to isochorismate to yield 2-succinyl-5-enolpyruvyl-6-hydroxy-3-cyclohexene-1-carboxylate (SEPHCHC).</text>
</comment>